<evidence type="ECO:0000313" key="2">
    <source>
        <dbReference type="EMBL" id="WCO03016.1"/>
    </source>
</evidence>
<keyword evidence="1" id="KW-0732">Signal</keyword>
<accession>A0ABY7S3I7</accession>
<proteinExistence type="predicted"/>
<keyword evidence="3" id="KW-1185">Reference proteome</keyword>
<dbReference type="InterPro" id="IPR026444">
    <property type="entry name" value="Secre_tail"/>
</dbReference>
<evidence type="ECO:0000313" key="3">
    <source>
        <dbReference type="Proteomes" id="UP001202717"/>
    </source>
</evidence>
<protein>
    <submittedName>
        <fullName evidence="2">T9SS type A sorting domain-containing protein</fullName>
    </submittedName>
</protein>
<dbReference type="EMBL" id="CP116221">
    <property type="protein sequence ID" value="WCO03016.1"/>
    <property type="molecule type" value="Genomic_DNA"/>
</dbReference>
<reference evidence="2 3" key="1">
    <citation type="submission" date="2023-01" db="EMBL/GenBank/DDBJ databases">
        <title>Psychroserpens ponticola sp. nov., isolated from seawater.</title>
        <authorList>
            <person name="Kristyanto S."/>
            <person name="Jung J."/>
            <person name="Kim J.M."/>
            <person name="Jeon C.O."/>
        </authorList>
    </citation>
    <scope>NUCLEOTIDE SEQUENCE [LARGE SCALE GENOMIC DNA]</scope>
    <source>
        <strain evidence="2 3">MSW6</strain>
    </source>
</reference>
<name>A0ABY7S3I7_9FLAO</name>
<evidence type="ECO:0000256" key="1">
    <source>
        <dbReference type="ARBA" id="ARBA00022729"/>
    </source>
</evidence>
<gene>
    <name evidence="2" type="ORF">MUN68_005865</name>
</gene>
<sequence>MKNFYSIIITVFISNFTFAQVDLYVDNDSFIYAKDVVVFVNDDIRLETPTSNFYLRGDAQLLQNTNIKNSDAGELSVYQKQTKGIYEYNYWCSPVGVGVDGATGSNVAFNGTNIHDPDDDTDLANVISTAYSFTSAYNGTVTELSNYWMWSLESAGGYNGWNQIFNSGNVNPGYGFTTKGSPNTNNTLDFRGRPNNGDITFNCLFNGTDADSNSGLDEQVNTLTGNPYPSALDLKLIFANVPNNAARLDGNIYFWEQKNTGSHFLQTYEGGYAVYAPGPLGDLNDHGTYTRVTFGSYDGDGGDNGATSGLSPNYQPNFARRFASIGQGFVVTSVDNAGVAAGGVITLNNSMRVYLPEDSTVSGTGSIFARQNSQGEEVIAMSHNGLDYMDIINHPTIVPEIRIHTKVNDLYYKESVIAFRDNTDLSYNKFCDGKNISQLSDDVYFLIEDHKLVIKSLAYEQDARIPIVFKASTQASTFSITINELTDVDDSIQVYIYDNVANTYTDIKNGSFNISLAEGIYDSRFEVTFNNENTLSNEEITISDFIIFQDNNNSLLTIKNPNSLHINNVSLFDVSGKQVLNAIDLDNKDMYHFSTTNFSDGVYVTVIGLNNNETLSKKLIIKNK</sequence>
<organism evidence="2 3">
    <name type="scientific">Psychroserpens ponticola</name>
    <dbReference type="NCBI Taxonomy" id="2932268"/>
    <lineage>
        <taxon>Bacteria</taxon>
        <taxon>Pseudomonadati</taxon>
        <taxon>Bacteroidota</taxon>
        <taxon>Flavobacteriia</taxon>
        <taxon>Flavobacteriales</taxon>
        <taxon>Flavobacteriaceae</taxon>
        <taxon>Psychroserpens</taxon>
    </lineage>
</organism>
<dbReference type="RefSeq" id="WP_249995733.1">
    <property type="nucleotide sequence ID" value="NZ_CP116221.1"/>
</dbReference>
<dbReference type="NCBIfam" id="TIGR04183">
    <property type="entry name" value="Por_Secre_tail"/>
    <property type="match status" value="1"/>
</dbReference>
<dbReference type="Proteomes" id="UP001202717">
    <property type="component" value="Chromosome"/>
</dbReference>